<name>A0A2Y9ADN5_9MICO</name>
<dbReference type="EMBL" id="UETB01000004">
    <property type="protein sequence ID" value="SSA40417.1"/>
    <property type="molecule type" value="Genomic_DNA"/>
</dbReference>
<proteinExistence type="predicted"/>
<sequence length="115" mass="12923">MRRQVELMETKATPGAIAVVDVRNRVAPWSVSHFRGDTYSLINGATQPVYDVVLEAPENSIHRGPYRWDRLDPRASVTFFLAFGFGGSGRQVTIRWKWDPEGAEESWTTAMPAKG</sequence>
<organism evidence="1 2">
    <name type="scientific">Georgenia satyanarayanai</name>
    <dbReference type="NCBI Taxonomy" id="860221"/>
    <lineage>
        <taxon>Bacteria</taxon>
        <taxon>Bacillati</taxon>
        <taxon>Actinomycetota</taxon>
        <taxon>Actinomycetes</taxon>
        <taxon>Micrococcales</taxon>
        <taxon>Bogoriellaceae</taxon>
        <taxon>Georgenia</taxon>
    </lineage>
</organism>
<dbReference type="Proteomes" id="UP000250222">
    <property type="component" value="Unassembled WGS sequence"/>
</dbReference>
<evidence type="ECO:0000313" key="2">
    <source>
        <dbReference type="Proteomes" id="UP000250222"/>
    </source>
</evidence>
<dbReference type="AlphaFoldDB" id="A0A2Y9ADN5"/>
<reference evidence="1 2" key="1">
    <citation type="submission" date="2016-10" db="EMBL/GenBank/DDBJ databases">
        <authorList>
            <person name="Cai Z."/>
        </authorList>
    </citation>
    <scope>NUCLEOTIDE SEQUENCE [LARGE SCALE GENOMIC DNA]</scope>
    <source>
        <strain evidence="1 2">CGMCC 1.10826</strain>
    </source>
</reference>
<protein>
    <submittedName>
        <fullName evidence="1">Uncharacterized protein</fullName>
    </submittedName>
</protein>
<evidence type="ECO:0000313" key="1">
    <source>
        <dbReference type="EMBL" id="SSA40417.1"/>
    </source>
</evidence>
<gene>
    <name evidence="1" type="ORF">SAMN05216184_104122</name>
</gene>
<accession>A0A2Y9ADN5</accession>
<keyword evidence="2" id="KW-1185">Reference proteome</keyword>